<dbReference type="GO" id="GO:0020037">
    <property type="term" value="F:heme binding"/>
    <property type="evidence" value="ECO:0007669"/>
    <property type="project" value="InterPro"/>
</dbReference>
<keyword evidence="4" id="KW-0732">Signal</keyword>
<proteinExistence type="predicted"/>
<accession>A0A2J6WNI1</accession>
<keyword evidence="3" id="KW-0408">Iron</keyword>
<dbReference type="GO" id="GO:0046872">
    <property type="term" value="F:metal ion binding"/>
    <property type="evidence" value="ECO:0007669"/>
    <property type="project" value="UniProtKB-KW"/>
</dbReference>
<evidence type="ECO:0000313" key="6">
    <source>
        <dbReference type="EMBL" id="PMP71964.1"/>
    </source>
</evidence>
<keyword evidence="1" id="KW-0349">Heme</keyword>
<dbReference type="Pfam" id="PF00034">
    <property type="entry name" value="Cytochrom_C"/>
    <property type="match status" value="1"/>
</dbReference>
<evidence type="ECO:0000256" key="2">
    <source>
        <dbReference type="ARBA" id="ARBA00022723"/>
    </source>
</evidence>
<dbReference type="AlphaFoldDB" id="A0A2J6WNI1"/>
<sequence>MKKIASFFMVLSFVSTLYAIDGKELFQSKCTSCHGTSGEKKALGTGNILKGQSATEIEKNFWAIRMALMEGLKRTS</sequence>
<comment type="caution">
    <text evidence="6">The sequence shown here is derived from an EMBL/GenBank/DDBJ whole genome shotgun (WGS) entry which is preliminary data.</text>
</comment>
<name>A0A2J6WNI1_9BACT</name>
<dbReference type="SUPFAM" id="SSF46626">
    <property type="entry name" value="Cytochrome c"/>
    <property type="match status" value="1"/>
</dbReference>
<keyword evidence="2" id="KW-0479">Metal-binding</keyword>
<feature type="domain" description="Cytochrome c" evidence="5">
    <location>
        <begin position="21"/>
        <end position="56"/>
    </location>
</feature>
<dbReference type="Gene3D" id="1.10.760.10">
    <property type="entry name" value="Cytochrome c-like domain"/>
    <property type="match status" value="1"/>
</dbReference>
<dbReference type="InterPro" id="IPR009056">
    <property type="entry name" value="Cyt_c-like_dom"/>
</dbReference>
<dbReference type="RefSeq" id="WP_424604924.1">
    <property type="nucleotide sequence ID" value="NZ_JBNAVA010000002.1"/>
</dbReference>
<dbReference type="Proteomes" id="UP000242881">
    <property type="component" value="Unassembled WGS sequence"/>
</dbReference>
<dbReference type="GO" id="GO:0009055">
    <property type="term" value="F:electron transfer activity"/>
    <property type="evidence" value="ECO:0007669"/>
    <property type="project" value="InterPro"/>
</dbReference>
<organism evidence="6 7">
    <name type="scientific">Calditerrivibrio nitroreducens</name>
    <dbReference type="NCBI Taxonomy" id="477976"/>
    <lineage>
        <taxon>Bacteria</taxon>
        <taxon>Pseudomonadati</taxon>
        <taxon>Deferribacterota</taxon>
        <taxon>Deferribacteres</taxon>
        <taxon>Deferribacterales</taxon>
        <taxon>Calditerrivibrionaceae</taxon>
    </lineage>
</organism>
<dbReference type="EMBL" id="PNIN01000031">
    <property type="protein sequence ID" value="PMP71964.1"/>
    <property type="molecule type" value="Genomic_DNA"/>
</dbReference>
<evidence type="ECO:0000256" key="4">
    <source>
        <dbReference type="SAM" id="SignalP"/>
    </source>
</evidence>
<gene>
    <name evidence="6" type="ORF">C0187_02820</name>
</gene>
<feature type="chain" id="PRO_5014329690" description="Cytochrome c domain-containing protein" evidence="4">
    <location>
        <begin position="20"/>
        <end position="76"/>
    </location>
</feature>
<evidence type="ECO:0000259" key="5">
    <source>
        <dbReference type="Pfam" id="PF00034"/>
    </source>
</evidence>
<evidence type="ECO:0000256" key="1">
    <source>
        <dbReference type="ARBA" id="ARBA00022617"/>
    </source>
</evidence>
<protein>
    <recommendedName>
        <fullName evidence="5">Cytochrome c domain-containing protein</fullName>
    </recommendedName>
</protein>
<evidence type="ECO:0000256" key="3">
    <source>
        <dbReference type="ARBA" id="ARBA00023004"/>
    </source>
</evidence>
<evidence type="ECO:0000313" key="7">
    <source>
        <dbReference type="Proteomes" id="UP000242881"/>
    </source>
</evidence>
<feature type="signal peptide" evidence="4">
    <location>
        <begin position="1"/>
        <end position="19"/>
    </location>
</feature>
<dbReference type="InterPro" id="IPR036909">
    <property type="entry name" value="Cyt_c-like_dom_sf"/>
</dbReference>
<reference evidence="6 7" key="1">
    <citation type="submission" date="2018-01" db="EMBL/GenBank/DDBJ databases">
        <title>Metagenomic assembled genomes from two thermal pools in the Uzon Caldera, Kamchatka, Russia.</title>
        <authorList>
            <person name="Wilkins L."/>
            <person name="Ettinger C."/>
        </authorList>
    </citation>
    <scope>NUCLEOTIDE SEQUENCE [LARGE SCALE GENOMIC DNA]</scope>
    <source>
        <strain evidence="6">ZAV-05</strain>
    </source>
</reference>